<organism evidence="2 3">
    <name type="scientific">Streptomyces angustmyceticus</name>
    <dbReference type="NCBI Taxonomy" id="285578"/>
    <lineage>
        <taxon>Bacteria</taxon>
        <taxon>Bacillati</taxon>
        <taxon>Actinomycetota</taxon>
        <taxon>Actinomycetes</taxon>
        <taxon>Kitasatosporales</taxon>
        <taxon>Streptomycetaceae</taxon>
        <taxon>Streptomyces</taxon>
    </lineage>
</organism>
<feature type="compositionally biased region" description="Pro residues" evidence="1">
    <location>
        <begin position="109"/>
        <end position="121"/>
    </location>
</feature>
<evidence type="ECO:0000313" key="3">
    <source>
        <dbReference type="Proteomes" id="UP000325598"/>
    </source>
</evidence>
<keyword evidence="3" id="KW-1185">Reference proteome</keyword>
<sequence>MSLSAASINPPGEPGPPTSNDVTEIPSQPAEPVDNSPALTPRKPGPQKSRGFAPQESRKHSKQREAWERDLETPESGTRMLRLPQRTRPGPPDQRPGRDRPQPKHQAPPTGPRPTPSPPTTPKRQRPKAPPPHITP</sequence>
<dbReference type="EMBL" id="BLAG01000011">
    <property type="protein sequence ID" value="GES31606.1"/>
    <property type="molecule type" value="Genomic_DNA"/>
</dbReference>
<protein>
    <submittedName>
        <fullName evidence="2">Uncharacterized protein</fullName>
    </submittedName>
</protein>
<reference evidence="2 3" key="1">
    <citation type="submission" date="2019-10" db="EMBL/GenBank/DDBJ databases">
        <title>Whole genome shotgun sequence of Streptomyces angustmyceticus NBRC 3934.</title>
        <authorList>
            <person name="Hosoyama A."/>
            <person name="Ichikawa N."/>
            <person name="Kimura A."/>
            <person name="Kitahashi Y."/>
            <person name="Komaki H."/>
            <person name="Uohara A."/>
        </authorList>
    </citation>
    <scope>NUCLEOTIDE SEQUENCE [LARGE SCALE GENOMIC DNA]</scope>
    <source>
        <strain evidence="2 3">NBRC 3934</strain>
    </source>
</reference>
<accession>A0A5J4LJ89</accession>
<proteinExistence type="predicted"/>
<evidence type="ECO:0000256" key="1">
    <source>
        <dbReference type="SAM" id="MobiDB-lite"/>
    </source>
</evidence>
<dbReference type="AlphaFoldDB" id="A0A5J4LJ89"/>
<comment type="caution">
    <text evidence="2">The sequence shown here is derived from an EMBL/GenBank/DDBJ whole genome shotgun (WGS) entry which is preliminary data.</text>
</comment>
<feature type="region of interest" description="Disordered" evidence="1">
    <location>
        <begin position="1"/>
        <end position="136"/>
    </location>
</feature>
<feature type="compositionally biased region" description="Basic and acidic residues" evidence="1">
    <location>
        <begin position="63"/>
        <end position="72"/>
    </location>
</feature>
<gene>
    <name evidence="2" type="ORF">San01_40930</name>
</gene>
<dbReference type="Proteomes" id="UP000325598">
    <property type="component" value="Unassembled WGS sequence"/>
</dbReference>
<name>A0A5J4LJ89_9ACTN</name>
<evidence type="ECO:0000313" key="2">
    <source>
        <dbReference type="EMBL" id="GES31606.1"/>
    </source>
</evidence>